<organism evidence="4 5">
    <name type="scientific">Candidatus Doudnabacteria bacterium CG10_big_fil_rev_8_21_14_0_10_41_10</name>
    <dbReference type="NCBI Taxonomy" id="1974551"/>
    <lineage>
        <taxon>Bacteria</taxon>
        <taxon>Candidatus Doudnaibacteriota</taxon>
    </lineage>
</organism>
<name>A0A2H0VDN0_9BACT</name>
<dbReference type="SUPFAM" id="SSF53271">
    <property type="entry name" value="PRTase-like"/>
    <property type="match status" value="1"/>
</dbReference>
<accession>A0A2H0VDN0</accession>
<dbReference type="CDD" id="cd06223">
    <property type="entry name" value="PRTases_typeI"/>
    <property type="match status" value="1"/>
</dbReference>
<dbReference type="Proteomes" id="UP000230557">
    <property type="component" value="Unassembled WGS sequence"/>
</dbReference>
<feature type="domain" description="Phosphoribosyltransferase" evidence="2">
    <location>
        <begin position="173"/>
        <end position="224"/>
    </location>
</feature>
<evidence type="ECO:0000313" key="4">
    <source>
        <dbReference type="EMBL" id="PIR97212.1"/>
    </source>
</evidence>
<dbReference type="InterPro" id="IPR029057">
    <property type="entry name" value="PRTase-like"/>
</dbReference>
<dbReference type="InterPro" id="IPR051910">
    <property type="entry name" value="ComF/GntX_DNA_util-trans"/>
</dbReference>
<dbReference type="Pfam" id="PF18912">
    <property type="entry name" value="DZR_2"/>
    <property type="match status" value="1"/>
</dbReference>
<sequence length="232" mass="26477">MFEQTIKNYLLDLVFPKKCLVCNQFDIWLCKSCQSQIIFETPQICIVCKQPSVNGQTHPNCQTRNVLDGMLAAGKFHQLQNIIHSFKYELVSEVSIQLSKIMINFIETNQLKDYLKSFTFIPVPLHRTRLRYRGFNQSELLAKYISEKLNTQLLLNVLKRNRNTSPQILLDKSHRKNNIQNAFVCPSPGSVKNLNILLIDDITTTGSTLNECAKVLKQAGAQKVWGLVLAHG</sequence>
<evidence type="ECO:0000259" key="2">
    <source>
        <dbReference type="Pfam" id="PF00156"/>
    </source>
</evidence>
<proteinExistence type="inferred from homology"/>
<dbReference type="PANTHER" id="PTHR47505:SF1">
    <property type="entry name" value="DNA UTILIZATION PROTEIN YHGH"/>
    <property type="match status" value="1"/>
</dbReference>
<dbReference type="AlphaFoldDB" id="A0A2H0VDN0"/>
<dbReference type="PANTHER" id="PTHR47505">
    <property type="entry name" value="DNA UTILIZATION PROTEIN YHGH"/>
    <property type="match status" value="1"/>
</dbReference>
<dbReference type="InterPro" id="IPR000836">
    <property type="entry name" value="PRTase_dom"/>
</dbReference>
<evidence type="ECO:0000313" key="5">
    <source>
        <dbReference type="Proteomes" id="UP000230557"/>
    </source>
</evidence>
<comment type="caution">
    <text evidence="4">The sequence shown here is derived from an EMBL/GenBank/DDBJ whole genome shotgun (WGS) entry which is preliminary data.</text>
</comment>
<dbReference type="Pfam" id="PF00156">
    <property type="entry name" value="Pribosyltran"/>
    <property type="match status" value="1"/>
</dbReference>
<gene>
    <name evidence="4" type="ORF">COT91_02655</name>
</gene>
<feature type="domain" description="Double zinc ribbon" evidence="3">
    <location>
        <begin position="10"/>
        <end position="62"/>
    </location>
</feature>
<dbReference type="InterPro" id="IPR044005">
    <property type="entry name" value="DZR_2"/>
</dbReference>
<dbReference type="EMBL" id="PFAJ01000036">
    <property type="protein sequence ID" value="PIR97212.1"/>
    <property type="molecule type" value="Genomic_DNA"/>
</dbReference>
<dbReference type="Gene3D" id="3.40.50.2020">
    <property type="match status" value="1"/>
</dbReference>
<comment type="similarity">
    <text evidence="1">Belongs to the ComF/GntX family.</text>
</comment>
<evidence type="ECO:0008006" key="6">
    <source>
        <dbReference type="Google" id="ProtNLM"/>
    </source>
</evidence>
<evidence type="ECO:0000259" key="3">
    <source>
        <dbReference type="Pfam" id="PF18912"/>
    </source>
</evidence>
<evidence type="ECO:0000256" key="1">
    <source>
        <dbReference type="ARBA" id="ARBA00008007"/>
    </source>
</evidence>
<protein>
    <recommendedName>
        <fullName evidence="6">Phosphoribosyltransferase domain-containing protein</fullName>
    </recommendedName>
</protein>
<reference evidence="5" key="1">
    <citation type="submission" date="2017-09" db="EMBL/GenBank/DDBJ databases">
        <title>Depth-based differentiation of microbial function through sediment-hosted aquifers and enrichment of novel symbionts in the deep terrestrial subsurface.</title>
        <authorList>
            <person name="Probst A.J."/>
            <person name="Ladd B."/>
            <person name="Jarett J.K."/>
            <person name="Geller-Mcgrath D.E."/>
            <person name="Sieber C.M.K."/>
            <person name="Emerson J.B."/>
            <person name="Anantharaman K."/>
            <person name="Thomas B.C."/>
            <person name="Malmstrom R."/>
            <person name="Stieglmeier M."/>
            <person name="Klingl A."/>
            <person name="Woyke T."/>
            <person name="Ryan C.M."/>
            <person name="Banfield J.F."/>
        </authorList>
    </citation>
    <scope>NUCLEOTIDE SEQUENCE [LARGE SCALE GENOMIC DNA]</scope>
</reference>